<feature type="compositionally biased region" description="Gly residues" evidence="1">
    <location>
        <begin position="285"/>
        <end position="301"/>
    </location>
</feature>
<protein>
    <submittedName>
        <fullName evidence="2">Serine/threonine protein kinase</fullName>
    </submittedName>
</protein>
<feature type="non-terminal residue" evidence="2">
    <location>
        <position position="301"/>
    </location>
</feature>
<feature type="compositionally biased region" description="Basic and acidic residues" evidence="1">
    <location>
        <begin position="129"/>
        <end position="139"/>
    </location>
</feature>
<dbReference type="EMBL" id="CADCWF010000371">
    <property type="protein sequence ID" value="CAA9584637.1"/>
    <property type="molecule type" value="Genomic_DNA"/>
</dbReference>
<gene>
    <name evidence="2" type="ORF">AVDCRST_MAG59-5301</name>
</gene>
<dbReference type="GO" id="GO:0004674">
    <property type="term" value="F:protein serine/threonine kinase activity"/>
    <property type="evidence" value="ECO:0007669"/>
    <property type="project" value="UniProtKB-KW"/>
</dbReference>
<keyword evidence="2" id="KW-0808">Transferase</keyword>
<feature type="non-terminal residue" evidence="2">
    <location>
        <position position="1"/>
    </location>
</feature>
<feature type="compositionally biased region" description="Basic residues" evidence="1">
    <location>
        <begin position="211"/>
        <end position="231"/>
    </location>
</feature>
<organism evidence="2">
    <name type="scientific">uncultured Thermomicrobiales bacterium</name>
    <dbReference type="NCBI Taxonomy" id="1645740"/>
    <lineage>
        <taxon>Bacteria</taxon>
        <taxon>Pseudomonadati</taxon>
        <taxon>Thermomicrobiota</taxon>
        <taxon>Thermomicrobia</taxon>
        <taxon>Thermomicrobiales</taxon>
        <taxon>environmental samples</taxon>
    </lineage>
</organism>
<feature type="region of interest" description="Disordered" evidence="1">
    <location>
        <begin position="97"/>
        <end position="152"/>
    </location>
</feature>
<feature type="compositionally biased region" description="Basic residues" evidence="1">
    <location>
        <begin position="170"/>
        <end position="179"/>
    </location>
</feature>
<evidence type="ECO:0000256" key="1">
    <source>
        <dbReference type="SAM" id="MobiDB-lite"/>
    </source>
</evidence>
<feature type="region of interest" description="Disordered" evidence="1">
    <location>
        <begin position="48"/>
        <end position="83"/>
    </location>
</feature>
<name>A0A6J4VP50_9BACT</name>
<proteinExistence type="predicted"/>
<keyword evidence="2" id="KW-0418">Kinase</keyword>
<feature type="compositionally biased region" description="Basic residues" evidence="1">
    <location>
        <begin position="192"/>
        <end position="201"/>
    </location>
</feature>
<feature type="compositionally biased region" description="Basic residues" evidence="1">
    <location>
        <begin position="108"/>
        <end position="128"/>
    </location>
</feature>
<keyword evidence="2" id="KW-0723">Serine/threonine-protein kinase</keyword>
<evidence type="ECO:0000313" key="2">
    <source>
        <dbReference type="EMBL" id="CAA9584637.1"/>
    </source>
</evidence>
<sequence length="301" mass="33118">DPCSDCGRGAGRVGFGRGCFRAVGRRGRSRAALADPCVVGPERAGRPRGALLVGRPPRRRRPLGDLLPGGRRRRLGVRPEPRGLPVARRRRVVPVRPAVVGPPGAGGCRRRGRRARGHPHRQRTRDRARRGDGRADRPAHPGAALADRGPDRRVRRVPAALLLRHRRRGGRRRLLRRRPLQAVDGGADPARGHLHRGARGRRLPDGAVGPGRRRGLRAERRQRRRQLHPRRRAADRGPERGGRARDRPRARHRPRDDLGRPPRRGLAEDGRRRAGRPGAGCRVRVGGGPRGPGGRGATAPL</sequence>
<feature type="compositionally biased region" description="Basic and acidic residues" evidence="1">
    <location>
        <begin position="254"/>
        <end position="272"/>
    </location>
</feature>
<reference evidence="2" key="1">
    <citation type="submission" date="2020-02" db="EMBL/GenBank/DDBJ databases">
        <authorList>
            <person name="Meier V. D."/>
        </authorList>
    </citation>
    <scope>NUCLEOTIDE SEQUENCE</scope>
    <source>
        <strain evidence="2">AVDCRST_MAG59</strain>
    </source>
</reference>
<accession>A0A6J4VP50</accession>
<feature type="region of interest" description="Disordered" evidence="1">
    <location>
        <begin position="170"/>
        <end position="301"/>
    </location>
</feature>
<feature type="compositionally biased region" description="Basic and acidic residues" evidence="1">
    <location>
        <begin position="232"/>
        <end position="247"/>
    </location>
</feature>
<dbReference type="AlphaFoldDB" id="A0A6J4VP50"/>